<dbReference type="Proteomes" id="UP001215598">
    <property type="component" value="Unassembled WGS sequence"/>
</dbReference>
<dbReference type="InterPro" id="IPR051132">
    <property type="entry name" value="3-5_Exonuclease_domain"/>
</dbReference>
<name>A0AAD7NAS2_9AGAR</name>
<reference evidence="4" key="1">
    <citation type="submission" date="2023-03" db="EMBL/GenBank/DDBJ databases">
        <title>Massive genome expansion in bonnet fungi (Mycena s.s.) driven by repeated elements and novel gene families across ecological guilds.</title>
        <authorList>
            <consortium name="Lawrence Berkeley National Laboratory"/>
            <person name="Harder C.B."/>
            <person name="Miyauchi S."/>
            <person name="Viragh M."/>
            <person name="Kuo A."/>
            <person name="Thoen E."/>
            <person name="Andreopoulos B."/>
            <person name="Lu D."/>
            <person name="Skrede I."/>
            <person name="Drula E."/>
            <person name="Henrissat B."/>
            <person name="Morin E."/>
            <person name="Kohler A."/>
            <person name="Barry K."/>
            <person name="LaButti K."/>
            <person name="Morin E."/>
            <person name="Salamov A."/>
            <person name="Lipzen A."/>
            <person name="Mereny Z."/>
            <person name="Hegedus B."/>
            <person name="Baldrian P."/>
            <person name="Stursova M."/>
            <person name="Weitz H."/>
            <person name="Taylor A."/>
            <person name="Grigoriev I.V."/>
            <person name="Nagy L.G."/>
            <person name="Martin F."/>
            <person name="Kauserud H."/>
        </authorList>
    </citation>
    <scope>NUCLEOTIDE SEQUENCE</scope>
    <source>
        <strain evidence="4">CBHHK182m</strain>
    </source>
</reference>
<dbReference type="Gene3D" id="3.30.420.10">
    <property type="entry name" value="Ribonuclease H-like superfamily/Ribonuclease H"/>
    <property type="match status" value="1"/>
</dbReference>
<dbReference type="PANTHER" id="PTHR13620">
    <property type="entry name" value="3-5 EXONUCLEASE"/>
    <property type="match status" value="1"/>
</dbReference>
<dbReference type="EMBL" id="JARKIB010000057">
    <property type="protein sequence ID" value="KAJ7752953.1"/>
    <property type="molecule type" value="Genomic_DNA"/>
</dbReference>
<dbReference type="GO" id="GO:0008408">
    <property type="term" value="F:3'-5' exonuclease activity"/>
    <property type="evidence" value="ECO:0007669"/>
    <property type="project" value="InterPro"/>
</dbReference>
<comment type="caution">
    <text evidence="4">The sequence shown here is derived from an EMBL/GenBank/DDBJ whole genome shotgun (WGS) entry which is preliminary data.</text>
</comment>
<dbReference type="AlphaFoldDB" id="A0AAD7NAS2"/>
<dbReference type="InterPro" id="IPR002562">
    <property type="entry name" value="3'-5'_exonuclease_dom"/>
</dbReference>
<dbReference type="InterPro" id="IPR036397">
    <property type="entry name" value="RNaseH_sf"/>
</dbReference>
<dbReference type="GO" id="GO:0003676">
    <property type="term" value="F:nucleic acid binding"/>
    <property type="evidence" value="ECO:0007669"/>
    <property type="project" value="InterPro"/>
</dbReference>
<dbReference type="Pfam" id="PF01612">
    <property type="entry name" value="DNA_pol_A_exo1"/>
    <property type="match status" value="1"/>
</dbReference>
<evidence type="ECO:0000313" key="5">
    <source>
        <dbReference type="Proteomes" id="UP001215598"/>
    </source>
</evidence>
<keyword evidence="2" id="KW-0378">Hydrolase</keyword>
<keyword evidence="1" id="KW-0540">Nuclease</keyword>
<evidence type="ECO:0000259" key="3">
    <source>
        <dbReference type="Pfam" id="PF01612"/>
    </source>
</evidence>
<evidence type="ECO:0000256" key="2">
    <source>
        <dbReference type="ARBA" id="ARBA00022801"/>
    </source>
</evidence>
<feature type="domain" description="3'-5' exonuclease" evidence="3">
    <location>
        <begin position="111"/>
        <end position="251"/>
    </location>
</feature>
<evidence type="ECO:0000256" key="1">
    <source>
        <dbReference type="ARBA" id="ARBA00022722"/>
    </source>
</evidence>
<evidence type="ECO:0000313" key="4">
    <source>
        <dbReference type="EMBL" id="KAJ7752953.1"/>
    </source>
</evidence>
<dbReference type="GO" id="GO:0005737">
    <property type="term" value="C:cytoplasm"/>
    <property type="evidence" value="ECO:0007669"/>
    <property type="project" value="TreeGrafter"/>
</dbReference>
<protein>
    <submittedName>
        <fullName evidence="4">Ribonuclease H-like domain-containing protein</fullName>
    </submittedName>
</protein>
<dbReference type="SUPFAM" id="SSF53098">
    <property type="entry name" value="Ribonuclease H-like"/>
    <property type="match status" value="1"/>
</dbReference>
<sequence>MSSTLPCADEESVLGFREIPPSKESSDLLQKLGLQNFLYIVAEKAANEKLCDVRDGPVGFDTEFVKRIPSATEKMILKMRTPGIAAKKYAKHIIRFLESKSEHVYEPAWDNRGLCLIQLSVGDTAWVLNMKKIKAFPKELKRILTSPSITLTGAGLNSDADVVWEDLRIDMPSLADVGLMTRLADPESRTDENFQHLALDAAAEQILEVTIDKSRQKTVDWKGTLDDGDIIYAAIDAAVSIRLFQTLDTKLYQKSVLIDRKIPSSWYTYRMVEGEIVRIEESIKGTIIPWSTRDCTWYINGRFQGYFP</sequence>
<dbReference type="GO" id="GO:0005634">
    <property type="term" value="C:nucleus"/>
    <property type="evidence" value="ECO:0007669"/>
    <property type="project" value="TreeGrafter"/>
</dbReference>
<accession>A0AAD7NAS2</accession>
<dbReference type="PANTHER" id="PTHR13620:SF104">
    <property type="entry name" value="EXONUCLEASE 3'-5' DOMAIN-CONTAINING PROTEIN 2"/>
    <property type="match status" value="1"/>
</dbReference>
<dbReference type="GO" id="GO:0006139">
    <property type="term" value="P:nucleobase-containing compound metabolic process"/>
    <property type="evidence" value="ECO:0007669"/>
    <property type="project" value="InterPro"/>
</dbReference>
<dbReference type="InterPro" id="IPR012337">
    <property type="entry name" value="RNaseH-like_sf"/>
</dbReference>
<organism evidence="4 5">
    <name type="scientific">Mycena metata</name>
    <dbReference type="NCBI Taxonomy" id="1033252"/>
    <lineage>
        <taxon>Eukaryota</taxon>
        <taxon>Fungi</taxon>
        <taxon>Dikarya</taxon>
        <taxon>Basidiomycota</taxon>
        <taxon>Agaricomycotina</taxon>
        <taxon>Agaricomycetes</taxon>
        <taxon>Agaricomycetidae</taxon>
        <taxon>Agaricales</taxon>
        <taxon>Marasmiineae</taxon>
        <taxon>Mycenaceae</taxon>
        <taxon>Mycena</taxon>
    </lineage>
</organism>
<gene>
    <name evidence="4" type="ORF">B0H16DRAFT_1459670</name>
</gene>
<proteinExistence type="predicted"/>
<keyword evidence="5" id="KW-1185">Reference proteome</keyword>